<evidence type="ECO:0000256" key="1">
    <source>
        <dbReference type="SAM" id="MobiDB-lite"/>
    </source>
</evidence>
<proteinExistence type="predicted"/>
<gene>
    <name evidence="2" type="ORF">CPT_Sentinel_042</name>
</gene>
<dbReference type="Proteomes" id="UP000663080">
    <property type="component" value="Segment"/>
</dbReference>
<evidence type="ECO:0000313" key="2">
    <source>
        <dbReference type="EMBL" id="QPB09876.1"/>
    </source>
</evidence>
<protein>
    <submittedName>
        <fullName evidence="2">Uncharacterized protein</fullName>
    </submittedName>
</protein>
<feature type="region of interest" description="Disordered" evidence="1">
    <location>
        <begin position="1"/>
        <end position="67"/>
    </location>
</feature>
<organism evidence="2 3">
    <name type="scientific">Streptomyces phage Sentinel</name>
    <dbReference type="NCBI Taxonomy" id="2767584"/>
    <lineage>
        <taxon>Viruses</taxon>
        <taxon>Duplodnaviria</taxon>
        <taxon>Heunggongvirae</taxon>
        <taxon>Uroviricota</taxon>
        <taxon>Caudoviricetes</taxon>
        <taxon>Arquatrovirinae</taxon>
        <taxon>Sentinelvirus</taxon>
        <taxon>Sentinelvirus sentinel</taxon>
    </lineage>
</organism>
<sequence length="67" mass="7125">MSVPELEGADDPGPDIHAPQEGGSRRTGNDQRGAADLADHEGSDAAEDDRDQETECVRDELLLVGTH</sequence>
<keyword evidence="3" id="KW-1185">Reference proteome</keyword>
<dbReference type="EMBL" id="MT701597">
    <property type="protein sequence ID" value="QPB09876.1"/>
    <property type="molecule type" value="Genomic_DNA"/>
</dbReference>
<reference evidence="2" key="1">
    <citation type="submission" date="2020-07" db="EMBL/GenBank/DDBJ databases">
        <title>Complete genome sequence of Streptomyces phage Sentinel.</title>
        <authorList>
            <person name="Talcott A.F."/>
            <person name="Ramsey J."/>
            <person name="Moreland R."/>
            <person name="Hernandez I."/>
            <person name="Clark J.D."/>
            <person name="Liu M."/>
            <person name="Burrowes B."/>
        </authorList>
    </citation>
    <scope>NUCLEOTIDE SEQUENCE</scope>
</reference>
<evidence type="ECO:0000313" key="3">
    <source>
        <dbReference type="Proteomes" id="UP000663080"/>
    </source>
</evidence>
<accession>A0A873WK49</accession>
<name>A0A873WK49_9CAUD</name>